<reference evidence="15" key="1">
    <citation type="submission" date="2016-01" db="EMBL/GenBank/DDBJ databases">
        <title>Reference transcriptome for the parasite Schistocephalus solidus: insights into the molecular evolution of parasitism.</title>
        <authorList>
            <person name="Hebert F.O."/>
            <person name="Grambauer S."/>
            <person name="Barber I."/>
            <person name="Landry C.R."/>
            <person name="Aubin-Horth N."/>
        </authorList>
    </citation>
    <scope>NUCLEOTIDE SEQUENCE</scope>
</reference>
<dbReference type="PROSITE" id="PS50280">
    <property type="entry name" value="SET"/>
    <property type="match status" value="1"/>
</dbReference>
<feature type="domain" description="SET" evidence="14">
    <location>
        <begin position="114"/>
        <end position="232"/>
    </location>
</feature>
<dbReference type="InterPro" id="IPR046341">
    <property type="entry name" value="SET_dom_sf"/>
</dbReference>
<dbReference type="PANTHER" id="PTHR12977:SF4">
    <property type="entry name" value="HISTONE-LYSINE N-METHYLTRANSFERASE KMT5B"/>
    <property type="match status" value="1"/>
</dbReference>
<feature type="region of interest" description="Disordered" evidence="13">
    <location>
        <begin position="426"/>
        <end position="466"/>
    </location>
</feature>
<dbReference type="CDD" id="cd10524">
    <property type="entry name" value="SET_Suv4-20-like"/>
    <property type="match status" value="1"/>
</dbReference>
<evidence type="ECO:0000256" key="13">
    <source>
        <dbReference type="SAM" id="MobiDB-lite"/>
    </source>
</evidence>
<evidence type="ECO:0000256" key="7">
    <source>
        <dbReference type="ARBA" id="ARBA00022679"/>
    </source>
</evidence>
<feature type="compositionally biased region" description="Low complexity" evidence="13">
    <location>
        <begin position="812"/>
        <end position="821"/>
    </location>
</feature>
<dbReference type="SUPFAM" id="SSF82199">
    <property type="entry name" value="SET domain"/>
    <property type="match status" value="1"/>
</dbReference>
<dbReference type="PANTHER" id="PTHR12977">
    <property type="entry name" value="SUPPRESSOR OF VARIEGATION 4-20-RELATED"/>
    <property type="match status" value="1"/>
</dbReference>
<dbReference type="GO" id="GO:0005694">
    <property type="term" value="C:chromosome"/>
    <property type="evidence" value="ECO:0007669"/>
    <property type="project" value="UniProtKB-SubCell"/>
</dbReference>
<dbReference type="Gene3D" id="2.170.270.10">
    <property type="entry name" value="SET domain"/>
    <property type="match status" value="1"/>
</dbReference>
<feature type="region of interest" description="Disordered" evidence="13">
    <location>
        <begin position="499"/>
        <end position="541"/>
    </location>
</feature>
<keyword evidence="12" id="KW-0539">Nucleus</keyword>
<dbReference type="GO" id="GO:0140941">
    <property type="term" value="F:histone H4K20me methyltransferase activity"/>
    <property type="evidence" value="ECO:0007669"/>
    <property type="project" value="UniProtKB-EC"/>
</dbReference>
<dbReference type="GO" id="GO:0032259">
    <property type="term" value="P:methylation"/>
    <property type="evidence" value="ECO:0007669"/>
    <property type="project" value="UniProtKB-KW"/>
</dbReference>
<comment type="subcellular location">
    <subcellularLocation>
        <location evidence="2">Chromosome</location>
    </subcellularLocation>
    <subcellularLocation>
        <location evidence="1">Nucleus</location>
    </subcellularLocation>
</comment>
<evidence type="ECO:0000256" key="3">
    <source>
        <dbReference type="ARBA" id="ARBA00012188"/>
    </source>
</evidence>
<dbReference type="SMART" id="SM00317">
    <property type="entry name" value="SET"/>
    <property type="match status" value="1"/>
</dbReference>
<dbReference type="GO" id="GO:0005634">
    <property type="term" value="C:nucleus"/>
    <property type="evidence" value="ECO:0007669"/>
    <property type="project" value="UniProtKB-SubCell"/>
</dbReference>
<keyword evidence="11" id="KW-0804">Transcription</keyword>
<gene>
    <name evidence="15" type="primary">S421B</name>
    <name evidence="15" type="ORF">TR136337</name>
</gene>
<dbReference type="InterPro" id="IPR041938">
    <property type="entry name" value="Hist-Lys_N-MTase_N"/>
</dbReference>
<keyword evidence="9" id="KW-0156">Chromatin regulator</keyword>
<keyword evidence="8" id="KW-0949">S-adenosyl-L-methionine</keyword>
<evidence type="ECO:0000256" key="11">
    <source>
        <dbReference type="ARBA" id="ARBA00023163"/>
    </source>
</evidence>
<keyword evidence="7 15" id="KW-0808">Transferase</keyword>
<keyword evidence="6 15" id="KW-0489">Methyltransferase</keyword>
<evidence type="ECO:0000256" key="8">
    <source>
        <dbReference type="ARBA" id="ARBA00022691"/>
    </source>
</evidence>
<evidence type="ECO:0000313" key="15">
    <source>
        <dbReference type="EMBL" id="JAP40304.1"/>
    </source>
</evidence>
<evidence type="ECO:0000256" key="5">
    <source>
        <dbReference type="ARBA" id="ARBA00022491"/>
    </source>
</evidence>
<dbReference type="InterPro" id="IPR001214">
    <property type="entry name" value="SET_dom"/>
</dbReference>
<dbReference type="PROSITE" id="PS51570">
    <property type="entry name" value="SAM_MT43_SUVAR420_2"/>
    <property type="match status" value="1"/>
</dbReference>
<keyword evidence="5" id="KW-0678">Repressor</keyword>
<keyword evidence="10" id="KW-0805">Transcription regulation</keyword>
<evidence type="ECO:0000256" key="1">
    <source>
        <dbReference type="ARBA" id="ARBA00004123"/>
    </source>
</evidence>
<evidence type="ECO:0000256" key="2">
    <source>
        <dbReference type="ARBA" id="ARBA00004286"/>
    </source>
</evidence>
<evidence type="ECO:0000256" key="12">
    <source>
        <dbReference type="ARBA" id="ARBA00023242"/>
    </source>
</evidence>
<feature type="region of interest" description="Disordered" evidence="13">
    <location>
        <begin position="797"/>
        <end position="836"/>
    </location>
</feature>
<evidence type="ECO:0000256" key="10">
    <source>
        <dbReference type="ARBA" id="ARBA00023015"/>
    </source>
</evidence>
<dbReference type="InterPro" id="IPR039977">
    <property type="entry name" value="Suv4-20/Set9"/>
</dbReference>
<name>A0A0X3NJZ4_SCHSO</name>
<protein>
    <recommendedName>
        <fullName evidence="3">[histone H4]-N-methyl-L-lysine(20) N-methyltransferase</fullName>
        <ecNumber evidence="3">2.1.1.362</ecNumber>
    </recommendedName>
</protein>
<keyword evidence="4" id="KW-0158">Chromosome</keyword>
<dbReference type="EC" id="2.1.1.362" evidence="3"/>
<accession>A0A0X3NJZ4</accession>
<evidence type="ECO:0000256" key="4">
    <source>
        <dbReference type="ARBA" id="ARBA00022454"/>
    </source>
</evidence>
<dbReference type="EMBL" id="GEEE01022921">
    <property type="protein sequence ID" value="JAP40304.1"/>
    <property type="molecule type" value="Transcribed_RNA"/>
</dbReference>
<organism evidence="15">
    <name type="scientific">Schistocephalus solidus</name>
    <name type="common">Tapeworm</name>
    <dbReference type="NCBI Taxonomy" id="70667"/>
    <lineage>
        <taxon>Eukaryota</taxon>
        <taxon>Metazoa</taxon>
        <taxon>Spiralia</taxon>
        <taxon>Lophotrochozoa</taxon>
        <taxon>Platyhelminthes</taxon>
        <taxon>Cestoda</taxon>
        <taxon>Eucestoda</taxon>
        <taxon>Diphyllobothriidea</taxon>
        <taxon>Diphyllobothriidae</taxon>
        <taxon>Schistocephalus</taxon>
    </lineage>
</organism>
<dbReference type="Pfam" id="PF00856">
    <property type="entry name" value="SET"/>
    <property type="match status" value="1"/>
</dbReference>
<evidence type="ECO:0000256" key="6">
    <source>
        <dbReference type="ARBA" id="ARBA00022603"/>
    </source>
</evidence>
<sequence length="1126" mass="122670">MLSKSKSSGLPPINGLHCMSWRELAEADDYATSLIVDPYLGFKTHKMTNLRIRLPSGVQAKLKAAIEDFQKNKDYETTYCNLTEDNIYIRKSLRSDPRFRQHVYRYLLLFDDRSGVQIRPCWRYASESHVGAAVFATKDWLKGSRIDTLVGCIAELNYEEEVSFLRHKQNDFSVMFSSRKNRSQLWLGPAAFVNHDCQPNCEFTINCDGDARMSLEARVDIKKGDEIFIFYGKHFFDANNASCECFTCELLGQGYFSQAFEGDKTAAVSSGRHNLPNTIPDENTEKRGIKLGTEDEIQETLRQRLIRIPTSRRLSTDGKIFSEVQLMSLENPSLAPTAAVMNGILAKGISVGLAQKGTPQNYSLRHTGSRLNRVKAKIYSEMARAFMSRVKPLKKSVRRLGGSRAPGSAVCPVSCPSLSNSVKSARLKNLTRGDPPKTQPPPTRYSLRSHMTPSPDKDAPTTALTSNFANVPPFGLRPKIPPQPVNEFIDLVECCDEEDARDGQSERLTPPVAASRPDSTPPPDLDQMEEGGGRSPGGDHLSEVAQLSYPACLSTPNLHSTTMSGSETPKTSACTAASIVSSLCDCSRELWTSDSTDSTRTLTVVTAAATAASGLSTAASAPATVSQSRASVRVRSRRLTNYDAKLIASVDAAAPINNYFLRNRKPKALTRPAAAAAPPTDSPHRSPHQSACFYLDSPTSTSSSATCPAVDPECVPPRDRLVLVCKRSRTGSTDLSSPLSHASPEAEWFVERSPPPLLHVTSLYRPMSTPAACNKRRHSHHQHYHHHLHKRARTLLPTTHSGFDPQTGRCLSGSRSSSSSRALMEDDEGAEGASPFTCDFEQSERQTASLTGLPRASSQSSCLTYYSLASPIVGEEHASVRRTTAATQFELSPFVPNGCPPVRSYHASSSLRCPTPVVLCRPTQQRHKYTPSRSSVIFGTGACSSPASSARKTFLLRSQLGRQARDMWTTAVTTCSSLLNTPSPPHLQPALTPPPPILQEPDCFPCGDSSGGSRCLFASSSSSPITAPECSSCPPLYPDGPDSPSSINPGLEQHQGSMRDLHLCLNGSSSSNTSPSDLAALRIKPLTVTIKRLGQKLYCVSGYEAEETVAAVEQGQETAFLESHRH</sequence>
<proteinExistence type="predicted"/>
<dbReference type="Gene3D" id="1.10.10.1700">
    <property type="entry name" value="Histone-lysine N-methyltransferase"/>
    <property type="match status" value="1"/>
</dbReference>
<dbReference type="InterPro" id="IPR025790">
    <property type="entry name" value="Suv4-20_animal"/>
</dbReference>
<evidence type="ECO:0000256" key="9">
    <source>
        <dbReference type="ARBA" id="ARBA00022853"/>
    </source>
</evidence>
<dbReference type="AlphaFoldDB" id="A0A0X3NJZ4"/>
<evidence type="ECO:0000259" key="14">
    <source>
        <dbReference type="PROSITE" id="PS50280"/>
    </source>
</evidence>